<dbReference type="KEGG" id="dwi:26528961"/>
<accession>A0A0Q9WX65</accession>
<reference evidence="1 2" key="1">
    <citation type="journal article" date="2007" name="Nature">
        <title>Evolution of genes and genomes on the Drosophila phylogeny.</title>
        <authorList>
            <consortium name="Drosophila 12 Genomes Consortium"/>
            <person name="Clark A.G."/>
            <person name="Eisen M.B."/>
            <person name="Smith D.R."/>
            <person name="Bergman C.M."/>
            <person name="Oliver B."/>
            <person name="Markow T.A."/>
            <person name="Kaufman T.C."/>
            <person name="Kellis M."/>
            <person name="Gelbart W."/>
            <person name="Iyer V.N."/>
            <person name="Pollard D.A."/>
            <person name="Sackton T.B."/>
            <person name="Larracuente A.M."/>
            <person name="Singh N.D."/>
            <person name="Abad J.P."/>
            <person name="Abt D.N."/>
            <person name="Adryan B."/>
            <person name="Aguade M."/>
            <person name="Akashi H."/>
            <person name="Anderson W.W."/>
            <person name="Aquadro C.F."/>
            <person name="Ardell D.H."/>
            <person name="Arguello R."/>
            <person name="Artieri C.G."/>
            <person name="Barbash D.A."/>
            <person name="Barker D."/>
            <person name="Barsanti P."/>
            <person name="Batterham P."/>
            <person name="Batzoglou S."/>
            <person name="Begun D."/>
            <person name="Bhutkar A."/>
            <person name="Blanco E."/>
            <person name="Bosak S.A."/>
            <person name="Bradley R.K."/>
            <person name="Brand A.D."/>
            <person name="Brent M.R."/>
            <person name="Brooks A.N."/>
            <person name="Brown R.H."/>
            <person name="Butlin R.K."/>
            <person name="Caggese C."/>
            <person name="Calvi B.R."/>
            <person name="Bernardo de Carvalho A."/>
            <person name="Caspi A."/>
            <person name="Castrezana S."/>
            <person name="Celniker S.E."/>
            <person name="Chang J.L."/>
            <person name="Chapple C."/>
            <person name="Chatterji S."/>
            <person name="Chinwalla A."/>
            <person name="Civetta A."/>
            <person name="Clifton S.W."/>
            <person name="Comeron J.M."/>
            <person name="Costello J.C."/>
            <person name="Coyne J.A."/>
            <person name="Daub J."/>
            <person name="David R.G."/>
            <person name="Delcher A.L."/>
            <person name="Delehaunty K."/>
            <person name="Do C.B."/>
            <person name="Ebling H."/>
            <person name="Edwards K."/>
            <person name="Eickbush T."/>
            <person name="Evans J.D."/>
            <person name="Filipski A."/>
            <person name="Findeiss S."/>
            <person name="Freyhult E."/>
            <person name="Fulton L."/>
            <person name="Fulton R."/>
            <person name="Garcia A.C."/>
            <person name="Gardiner A."/>
            <person name="Garfield D.A."/>
            <person name="Garvin B.E."/>
            <person name="Gibson G."/>
            <person name="Gilbert D."/>
            <person name="Gnerre S."/>
            <person name="Godfrey J."/>
            <person name="Good R."/>
            <person name="Gotea V."/>
            <person name="Gravely B."/>
            <person name="Greenberg A.J."/>
            <person name="Griffiths-Jones S."/>
            <person name="Gross S."/>
            <person name="Guigo R."/>
            <person name="Gustafson E.A."/>
            <person name="Haerty W."/>
            <person name="Hahn M.W."/>
            <person name="Halligan D.L."/>
            <person name="Halpern A.L."/>
            <person name="Halter G.M."/>
            <person name="Han M.V."/>
            <person name="Heger A."/>
            <person name="Hillier L."/>
            <person name="Hinrichs A.S."/>
            <person name="Holmes I."/>
            <person name="Hoskins R.A."/>
            <person name="Hubisz M.J."/>
            <person name="Hultmark D."/>
            <person name="Huntley M.A."/>
            <person name="Jaffe D.B."/>
            <person name="Jagadeeshan S."/>
            <person name="Jeck W.R."/>
            <person name="Johnson J."/>
            <person name="Jones C.D."/>
            <person name="Jordan W.C."/>
            <person name="Karpen G.H."/>
            <person name="Kataoka E."/>
            <person name="Keightley P.D."/>
            <person name="Kheradpour P."/>
            <person name="Kirkness E.F."/>
            <person name="Koerich L.B."/>
            <person name="Kristiansen K."/>
            <person name="Kudrna D."/>
            <person name="Kulathinal R.J."/>
            <person name="Kumar S."/>
            <person name="Kwok R."/>
            <person name="Lander E."/>
            <person name="Langley C.H."/>
            <person name="Lapoint R."/>
            <person name="Lazzaro B.P."/>
            <person name="Lee S.J."/>
            <person name="Levesque L."/>
            <person name="Li R."/>
            <person name="Lin C.F."/>
            <person name="Lin M.F."/>
            <person name="Lindblad-Toh K."/>
            <person name="Llopart A."/>
            <person name="Long M."/>
            <person name="Low L."/>
            <person name="Lozovsky E."/>
            <person name="Lu J."/>
            <person name="Luo M."/>
            <person name="Machado C.A."/>
            <person name="Makalowski W."/>
            <person name="Marzo M."/>
            <person name="Matsuda M."/>
            <person name="Matzkin L."/>
            <person name="McAllister B."/>
            <person name="McBride C.S."/>
            <person name="McKernan B."/>
            <person name="McKernan K."/>
            <person name="Mendez-Lago M."/>
            <person name="Minx P."/>
            <person name="Mollenhauer M.U."/>
            <person name="Montooth K."/>
            <person name="Mount S.M."/>
            <person name="Mu X."/>
            <person name="Myers E."/>
            <person name="Negre B."/>
            <person name="Newfeld S."/>
            <person name="Nielsen R."/>
            <person name="Noor M.A."/>
            <person name="O'Grady P."/>
            <person name="Pachter L."/>
            <person name="Papaceit M."/>
            <person name="Parisi M.J."/>
            <person name="Parisi M."/>
            <person name="Parts L."/>
            <person name="Pedersen J.S."/>
            <person name="Pesole G."/>
            <person name="Phillippy A.M."/>
            <person name="Ponting C.P."/>
            <person name="Pop M."/>
            <person name="Porcelli D."/>
            <person name="Powell J.R."/>
            <person name="Prohaska S."/>
            <person name="Pruitt K."/>
            <person name="Puig M."/>
            <person name="Quesneville H."/>
            <person name="Ram K.R."/>
            <person name="Rand D."/>
            <person name="Rasmussen M.D."/>
            <person name="Reed L.K."/>
            <person name="Reenan R."/>
            <person name="Reily A."/>
            <person name="Remington K.A."/>
            <person name="Rieger T.T."/>
            <person name="Ritchie M.G."/>
            <person name="Robin C."/>
            <person name="Rogers Y.H."/>
            <person name="Rohde C."/>
            <person name="Rozas J."/>
            <person name="Rubenfield M.J."/>
            <person name="Ruiz A."/>
            <person name="Russo S."/>
            <person name="Salzberg S.L."/>
            <person name="Sanchez-Gracia A."/>
            <person name="Saranga D.J."/>
            <person name="Sato H."/>
            <person name="Schaeffer S.W."/>
            <person name="Schatz M.C."/>
            <person name="Schlenke T."/>
            <person name="Schwartz R."/>
            <person name="Segarra C."/>
            <person name="Singh R.S."/>
            <person name="Sirot L."/>
            <person name="Sirota M."/>
            <person name="Sisneros N.B."/>
            <person name="Smith C.D."/>
            <person name="Smith T.F."/>
            <person name="Spieth J."/>
            <person name="Stage D.E."/>
            <person name="Stark A."/>
            <person name="Stephan W."/>
            <person name="Strausberg R.L."/>
            <person name="Strempel S."/>
            <person name="Sturgill D."/>
            <person name="Sutton G."/>
            <person name="Sutton G.G."/>
            <person name="Tao W."/>
            <person name="Teichmann S."/>
            <person name="Tobari Y.N."/>
            <person name="Tomimura Y."/>
            <person name="Tsolas J.M."/>
            <person name="Valente V.L."/>
            <person name="Venter E."/>
            <person name="Venter J.C."/>
            <person name="Vicario S."/>
            <person name="Vieira F.G."/>
            <person name="Vilella A.J."/>
            <person name="Villasante A."/>
            <person name="Walenz B."/>
            <person name="Wang J."/>
            <person name="Wasserman M."/>
            <person name="Watts T."/>
            <person name="Wilson D."/>
            <person name="Wilson R.K."/>
            <person name="Wing R.A."/>
            <person name="Wolfner M.F."/>
            <person name="Wong A."/>
            <person name="Wong G.K."/>
            <person name="Wu C.I."/>
            <person name="Wu G."/>
            <person name="Yamamoto D."/>
            <person name="Yang H.P."/>
            <person name="Yang S.P."/>
            <person name="Yorke J.A."/>
            <person name="Yoshida K."/>
            <person name="Zdobnov E."/>
            <person name="Zhang P."/>
            <person name="Zhang Y."/>
            <person name="Zimin A.V."/>
            <person name="Baldwin J."/>
            <person name="Abdouelleil A."/>
            <person name="Abdulkadir J."/>
            <person name="Abebe A."/>
            <person name="Abera B."/>
            <person name="Abreu J."/>
            <person name="Acer S.C."/>
            <person name="Aftuck L."/>
            <person name="Alexander A."/>
            <person name="An P."/>
            <person name="Anderson E."/>
            <person name="Anderson S."/>
            <person name="Arachi H."/>
            <person name="Azer M."/>
            <person name="Bachantsang P."/>
            <person name="Barry A."/>
            <person name="Bayul T."/>
            <person name="Berlin A."/>
            <person name="Bessette D."/>
            <person name="Bloom T."/>
            <person name="Blye J."/>
            <person name="Boguslavskiy L."/>
            <person name="Bonnet C."/>
            <person name="Boukhgalter B."/>
            <person name="Bourzgui I."/>
            <person name="Brown A."/>
            <person name="Cahill P."/>
            <person name="Channer S."/>
            <person name="Cheshatsang Y."/>
            <person name="Chuda L."/>
            <person name="Citroen M."/>
            <person name="Collymore A."/>
            <person name="Cooke P."/>
            <person name="Costello M."/>
            <person name="D'Aco K."/>
            <person name="Daza R."/>
            <person name="De Haan G."/>
            <person name="DeGray S."/>
            <person name="DeMaso C."/>
            <person name="Dhargay N."/>
            <person name="Dooley K."/>
            <person name="Dooley E."/>
            <person name="Doricent M."/>
            <person name="Dorje P."/>
            <person name="Dorjee K."/>
            <person name="Dupes A."/>
            <person name="Elong R."/>
            <person name="Falk J."/>
            <person name="Farina A."/>
            <person name="Faro S."/>
            <person name="Ferguson D."/>
            <person name="Fisher S."/>
            <person name="Foley C.D."/>
            <person name="Franke A."/>
            <person name="Friedrich D."/>
            <person name="Gadbois L."/>
            <person name="Gearin G."/>
            <person name="Gearin C.R."/>
            <person name="Giannoukos G."/>
            <person name="Goode T."/>
            <person name="Graham J."/>
            <person name="Grandbois E."/>
            <person name="Grewal S."/>
            <person name="Gyaltsen K."/>
            <person name="Hafez N."/>
            <person name="Hagos B."/>
            <person name="Hall J."/>
            <person name="Henson C."/>
            <person name="Hollinger A."/>
            <person name="Honan T."/>
            <person name="Huard M.D."/>
            <person name="Hughes L."/>
            <person name="Hurhula B."/>
            <person name="Husby M.E."/>
            <person name="Kamat A."/>
            <person name="Kanga B."/>
            <person name="Kashin S."/>
            <person name="Khazanovich D."/>
            <person name="Kisner P."/>
            <person name="Lance K."/>
            <person name="Lara M."/>
            <person name="Lee W."/>
            <person name="Lennon N."/>
            <person name="Letendre F."/>
            <person name="LeVine R."/>
            <person name="Lipovsky A."/>
            <person name="Liu X."/>
            <person name="Liu J."/>
            <person name="Liu S."/>
            <person name="Lokyitsang T."/>
            <person name="Lokyitsang Y."/>
            <person name="Lubonja R."/>
            <person name="Lui A."/>
            <person name="MacDonald P."/>
            <person name="Magnisalis V."/>
            <person name="Maru K."/>
            <person name="Matthews C."/>
            <person name="McCusker W."/>
            <person name="McDonough S."/>
            <person name="Mehta T."/>
            <person name="Meldrim J."/>
            <person name="Meneus L."/>
            <person name="Mihai O."/>
            <person name="Mihalev A."/>
            <person name="Mihova T."/>
            <person name="Mittelman R."/>
            <person name="Mlenga V."/>
            <person name="Montmayeur A."/>
            <person name="Mulrain L."/>
            <person name="Navidi A."/>
            <person name="Naylor J."/>
            <person name="Negash T."/>
            <person name="Nguyen T."/>
            <person name="Nguyen N."/>
            <person name="Nicol R."/>
            <person name="Norbu C."/>
            <person name="Norbu N."/>
            <person name="Novod N."/>
            <person name="O'Neill B."/>
            <person name="Osman S."/>
            <person name="Markiewicz E."/>
            <person name="Oyono O.L."/>
            <person name="Patti C."/>
            <person name="Phunkhang P."/>
            <person name="Pierre F."/>
            <person name="Priest M."/>
            <person name="Raghuraman S."/>
            <person name="Rege F."/>
            <person name="Reyes R."/>
            <person name="Rise C."/>
            <person name="Rogov P."/>
            <person name="Ross K."/>
            <person name="Ryan E."/>
            <person name="Settipalli S."/>
            <person name="Shea T."/>
            <person name="Sherpa N."/>
            <person name="Shi L."/>
            <person name="Shih D."/>
            <person name="Sparrow T."/>
            <person name="Spaulding J."/>
            <person name="Stalker J."/>
            <person name="Stange-Thomann N."/>
            <person name="Stavropoulos S."/>
            <person name="Stone C."/>
            <person name="Strader C."/>
            <person name="Tesfaye S."/>
            <person name="Thomson T."/>
            <person name="Thoulutsang Y."/>
            <person name="Thoulutsang D."/>
            <person name="Topham K."/>
            <person name="Topping I."/>
            <person name="Tsamla T."/>
            <person name="Vassiliev H."/>
            <person name="Vo A."/>
            <person name="Wangchuk T."/>
            <person name="Wangdi T."/>
            <person name="Weiand M."/>
            <person name="Wilkinson J."/>
            <person name="Wilson A."/>
            <person name="Yadav S."/>
            <person name="Young G."/>
            <person name="Yu Q."/>
            <person name="Zembek L."/>
            <person name="Zhong D."/>
            <person name="Zimmer A."/>
            <person name="Zwirko Z."/>
            <person name="Jaffe D.B."/>
            <person name="Alvarez P."/>
            <person name="Brockman W."/>
            <person name="Butler J."/>
            <person name="Chin C."/>
            <person name="Gnerre S."/>
            <person name="Grabherr M."/>
            <person name="Kleber M."/>
            <person name="Mauceli E."/>
            <person name="MacCallum I."/>
        </authorList>
    </citation>
    <scope>NUCLEOTIDE SEQUENCE [LARGE SCALE GENOMIC DNA]</scope>
    <source>
        <strain evidence="2">Tucson 14030-0811.24</strain>
    </source>
</reference>
<keyword evidence="2" id="KW-1185">Reference proteome</keyword>
<organism evidence="1 2">
    <name type="scientific">Drosophila willistoni</name>
    <name type="common">Fruit fly</name>
    <dbReference type="NCBI Taxonomy" id="7260"/>
    <lineage>
        <taxon>Eukaryota</taxon>
        <taxon>Metazoa</taxon>
        <taxon>Ecdysozoa</taxon>
        <taxon>Arthropoda</taxon>
        <taxon>Hexapoda</taxon>
        <taxon>Insecta</taxon>
        <taxon>Pterygota</taxon>
        <taxon>Neoptera</taxon>
        <taxon>Endopterygota</taxon>
        <taxon>Diptera</taxon>
        <taxon>Brachycera</taxon>
        <taxon>Muscomorpha</taxon>
        <taxon>Ephydroidea</taxon>
        <taxon>Drosophilidae</taxon>
        <taxon>Drosophila</taxon>
        <taxon>Sophophora</taxon>
    </lineage>
</organism>
<name>A0A0Q9WX65_DROWI</name>
<dbReference type="EMBL" id="CH970587">
    <property type="protein sequence ID" value="KRG00461.1"/>
    <property type="molecule type" value="Genomic_DNA"/>
</dbReference>
<dbReference type="Proteomes" id="UP000007798">
    <property type="component" value="Unassembled WGS sequence"/>
</dbReference>
<gene>
    <name evidence="1" type="primary">Dwil\GK26959</name>
    <name evidence="1" type="ORF">Dwil_GK26959</name>
</gene>
<sequence>MECALSESPAPALASKTLRPALLLTYGCDLTKQTTREAPMPPLTLSLIPLKLIPYLLPTYKWPEAAQSCLSYHYYAAH</sequence>
<evidence type="ECO:0000313" key="1">
    <source>
        <dbReference type="EMBL" id="KRG00461.1"/>
    </source>
</evidence>
<proteinExistence type="predicted"/>
<evidence type="ECO:0000313" key="2">
    <source>
        <dbReference type="Proteomes" id="UP000007798"/>
    </source>
</evidence>
<dbReference type="InParanoid" id="A0A0Q9WX65"/>
<dbReference type="AlphaFoldDB" id="A0A0Q9WX65"/>
<protein>
    <submittedName>
        <fullName evidence="1">Uncharacterized protein</fullName>
    </submittedName>
</protein>